<dbReference type="PANTHER" id="PTHR34236">
    <property type="entry name" value="DIMETHYL SULFOXIDE REDUCTASE TRANSCRIPTIONAL ACTIVATOR"/>
    <property type="match status" value="1"/>
</dbReference>
<reference evidence="5 6" key="1">
    <citation type="journal article" date="2019" name="Int. J. Syst. Evol. Microbiol.">
        <title>The Global Catalogue of Microorganisms (GCM) 10K type strain sequencing project: providing services to taxonomists for standard genome sequencing and annotation.</title>
        <authorList>
            <consortium name="The Broad Institute Genomics Platform"/>
            <consortium name="The Broad Institute Genome Sequencing Center for Infectious Disease"/>
            <person name="Wu L."/>
            <person name="Ma J."/>
        </authorList>
    </citation>
    <scope>NUCLEOTIDE SEQUENCE [LARGE SCALE GENOMIC DNA]</scope>
    <source>
        <strain evidence="5 6">CGMCC 1.12563</strain>
    </source>
</reference>
<dbReference type="SUPFAM" id="SSF88659">
    <property type="entry name" value="Sigma3 and sigma4 domains of RNA polymerase sigma factors"/>
    <property type="match status" value="1"/>
</dbReference>
<dbReference type="Proteomes" id="UP001597187">
    <property type="component" value="Unassembled WGS sequence"/>
</dbReference>
<gene>
    <name evidence="5" type="ORF">ACFSBT_08790</name>
</gene>
<keyword evidence="6" id="KW-1185">Reference proteome</keyword>
<evidence type="ECO:0000313" key="6">
    <source>
        <dbReference type="Proteomes" id="UP001597187"/>
    </source>
</evidence>
<evidence type="ECO:0000256" key="2">
    <source>
        <dbReference type="ARBA" id="ARBA00023163"/>
    </source>
</evidence>
<proteinExistence type="predicted"/>
<sequence>MSIIVTVQIQQPTLLQTLRAVPTARITFEQLDTVDGGNRVGSFWVEADDYDAFEAAMAEDPTVGDYRCLTTFSDRRLYRAEQVEEGRERSVYPTIVAGDGIIQRMVGTHEGWEFQIAFPHHDGLARFYEVCREHDLGFQLLQKYEQSEDGESFTEFGLSEKQREILVRAVAEGYYEVPRHIDLETLAEELGISHQAASERLRRAIDILVRHTICADETAEPR</sequence>
<dbReference type="EMBL" id="JBHUDC010000003">
    <property type="protein sequence ID" value="MFD1513373.1"/>
    <property type="molecule type" value="Genomic_DNA"/>
</dbReference>
<evidence type="ECO:0000256" key="1">
    <source>
        <dbReference type="ARBA" id="ARBA00023015"/>
    </source>
</evidence>
<dbReference type="Gene3D" id="1.10.10.10">
    <property type="entry name" value="Winged helix-like DNA-binding domain superfamily/Winged helix DNA-binding domain"/>
    <property type="match status" value="1"/>
</dbReference>
<dbReference type="InterPro" id="IPR031803">
    <property type="entry name" value="BAT_GAF/HTH-assoc"/>
</dbReference>
<accession>A0ABD6AUY1</accession>
<dbReference type="Pfam" id="PF15915">
    <property type="entry name" value="BAT"/>
    <property type="match status" value="1"/>
</dbReference>
<dbReference type="AlphaFoldDB" id="A0ABD6AUY1"/>
<keyword evidence="1" id="KW-0805">Transcription regulation</keyword>
<feature type="domain" description="HTH bat-type" evidence="3">
    <location>
        <begin position="158"/>
        <end position="208"/>
    </location>
</feature>
<evidence type="ECO:0000259" key="4">
    <source>
        <dbReference type="Pfam" id="PF15915"/>
    </source>
</evidence>
<comment type="caution">
    <text evidence="5">The sequence shown here is derived from an EMBL/GenBank/DDBJ whole genome shotgun (WGS) entry which is preliminary data.</text>
</comment>
<dbReference type="PANTHER" id="PTHR34236:SF1">
    <property type="entry name" value="DIMETHYL SULFOXIDE REDUCTASE TRANSCRIPTIONAL ACTIVATOR"/>
    <property type="match status" value="1"/>
</dbReference>
<protein>
    <submittedName>
        <fullName evidence="5">Helix-turn-helix domain-containing protein</fullName>
    </submittedName>
</protein>
<evidence type="ECO:0000259" key="3">
    <source>
        <dbReference type="Pfam" id="PF04967"/>
    </source>
</evidence>
<dbReference type="InterPro" id="IPR007050">
    <property type="entry name" value="HTH_bacterioopsin"/>
</dbReference>
<feature type="domain" description="Bacterioopsin transcriptional activator GAF and HTH associated" evidence="4">
    <location>
        <begin position="14"/>
        <end position="156"/>
    </location>
</feature>
<name>A0ABD6AUY1_9EURY</name>
<dbReference type="InterPro" id="IPR013324">
    <property type="entry name" value="RNA_pol_sigma_r3/r4-like"/>
</dbReference>
<dbReference type="RefSeq" id="WP_250873325.1">
    <property type="nucleotide sequence ID" value="NZ_JALXFV010000003.1"/>
</dbReference>
<dbReference type="InterPro" id="IPR036388">
    <property type="entry name" value="WH-like_DNA-bd_sf"/>
</dbReference>
<evidence type="ECO:0000313" key="5">
    <source>
        <dbReference type="EMBL" id="MFD1513373.1"/>
    </source>
</evidence>
<organism evidence="5 6">
    <name type="scientific">Halomarina rubra</name>
    <dbReference type="NCBI Taxonomy" id="2071873"/>
    <lineage>
        <taxon>Archaea</taxon>
        <taxon>Methanobacteriati</taxon>
        <taxon>Methanobacteriota</taxon>
        <taxon>Stenosarchaea group</taxon>
        <taxon>Halobacteria</taxon>
        <taxon>Halobacteriales</taxon>
        <taxon>Natronomonadaceae</taxon>
        <taxon>Halomarina</taxon>
    </lineage>
</organism>
<keyword evidence="2" id="KW-0804">Transcription</keyword>
<dbReference type="Pfam" id="PF04967">
    <property type="entry name" value="HTH_10"/>
    <property type="match status" value="1"/>
</dbReference>